<dbReference type="RefSeq" id="XP_066715939.1">
    <property type="nucleotide sequence ID" value="XM_066858997.1"/>
</dbReference>
<evidence type="ECO:0000256" key="1">
    <source>
        <dbReference type="SAM" id="MobiDB-lite"/>
    </source>
</evidence>
<protein>
    <recommendedName>
        <fullName evidence="4">Protein kinase domain-containing protein</fullName>
    </recommendedName>
</protein>
<accession>A0ABR1V196</accession>
<feature type="region of interest" description="Disordered" evidence="1">
    <location>
        <begin position="1"/>
        <end position="60"/>
    </location>
</feature>
<reference evidence="2 3" key="1">
    <citation type="submission" date="2023-01" db="EMBL/GenBank/DDBJ databases">
        <title>Analysis of 21 Apiospora genomes using comparative genomics revels a genus with tremendous synthesis potential of carbohydrate active enzymes and secondary metabolites.</title>
        <authorList>
            <person name="Sorensen T."/>
        </authorList>
    </citation>
    <scope>NUCLEOTIDE SEQUENCE [LARGE SCALE GENOMIC DNA]</scope>
    <source>
        <strain evidence="2 3">CBS 135458</strain>
    </source>
</reference>
<dbReference type="EMBL" id="JAQQWL010000007">
    <property type="protein sequence ID" value="KAK8064950.1"/>
    <property type="molecule type" value="Genomic_DNA"/>
</dbReference>
<proteinExistence type="predicted"/>
<comment type="caution">
    <text evidence="2">The sequence shown here is derived from an EMBL/GenBank/DDBJ whole genome shotgun (WGS) entry which is preliminary data.</text>
</comment>
<sequence>MDKGKGKDLGEDHDTEKDKNSRDTDPGKDKNPPKAKDPLELKPEDMTEEETWRTDPTGRLNSARKRYDSLKQVFWKSRRHAPITTLGIGGYGIAILYGEADTDGKLANHVVMKRALHRDMNLSIRKERKWLRTLSRAMHIVQEVPVYVSPEERKKLRRGRS</sequence>
<evidence type="ECO:0008006" key="4">
    <source>
        <dbReference type="Google" id="ProtNLM"/>
    </source>
</evidence>
<name>A0ABR1V196_9PEZI</name>
<gene>
    <name evidence="2" type="ORF">PG994_007588</name>
</gene>
<evidence type="ECO:0000313" key="3">
    <source>
        <dbReference type="Proteomes" id="UP001480595"/>
    </source>
</evidence>
<evidence type="ECO:0000313" key="2">
    <source>
        <dbReference type="EMBL" id="KAK8064950.1"/>
    </source>
</evidence>
<dbReference type="GeneID" id="92092060"/>
<keyword evidence="3" id="KW-1185">Reference proteome</keyword>
<feature type="compositionally biased region" description="Basic and acidic residues" evidence="1">
    <location>
        <begin position="1"/>
        <end position="53"/>
    </location>
</feature>
<dbReference type="Proteomes" id="UP001480595">
    <property type="component" value="Unassembled WGS sequence"/>
</dbReference>
<organism evidence="2 3">
    <name type="scientific">Apiospora phragmitis</name>
    <dbReference type="NCBI Taxonomy" id="2905665"/>
    <lineage>
        <taxon>Eukaryota</taxon>
        <taxon>Fungi</taxon>
        <taxon>Dikarya</taxon>
        <taxon>Ascomycota</taxon>
        <taxon>Pezizomycotina</taxon>
        <taxon>Sordariomycetes</taxon>
        <taxon>Xylariomycetidae</taxon>
        <taxon>Amphisphaeriales</taxon>
        <taxon>Apiosporaceae</taxon>
        <taxon>Apiospora</taxon>
    </lineage>
</organism>